<dbReference type="Proteomes" id="UP000268014">
    <property type="component" value="Unassembled WGS sequence"/>
</dbReference>
<dbReference type="InterPro" id="IPR012341">
    <property type="entry name" value="6hp_glycosidase-like_sf"/>
</dbReference>
<dbReference type="GO" id="GO:0004573">
    <property type="term" value="F:Glc3Man9GlcNAc2 oligosaccharide glucosidase activity"/>
    <property type="evidence" value="ECO:0007669"/>
    <property type="project" value="UniProtKB-EC"/>
</dbReference>
<accession>A0A0N4W3L9</accession>
<dbReference type="GO" id="GO:0006487">
    <property type="term" value="P:protein N-linked glycosylation"/>
    <property type="evidence" value="ECO:0007669"/>
    <property type="project" value="TreeGrafter"/>
</dbReference>
<keyword evidence="5" id="KW-0256">Endoplasmic reticulum</keyword>
<reference evidence="13 14" key="2">
    <citation type="submission" date="2018-11" db="EMBL/GenBank/DDBJ databases">
        <authorList>
            <consortium name="Pathogen Informatics"/>
        </authorList>
    </citation>
    <scope>NUCLEOTIDE SEQUENCE [LARGE SCALE GENOMIC DNA]</scope>
    <source>
        <strain evidence="13 14">MHpl1</strain>
    </source>
</reference>
<evidence type="ECO:0000256" key="1">
    <source>
        <dbReference type="ARBA" id="ARBA00004648"/>
    </source>
</evidence>
<keyword evidence="10" id="KW-0326">Glycosidase</keyword>
<dbReference type="Gene3D" id="1.50.10.10">
    <property type="match status" value="1"/>
</dbReference>
<comment type="similarity">
    <text evidence="2">Belongs to the glycosyl hydrolase 63 family.</text>
</comment>
<evidence type="ECO:0000256" key="10">
    <source>
        <dbReference type="ARBA" id="ARBA00023295"/>
    </source>
</evidence>
<dbReference type="GO" id="GO:0005789">
    <property type="term" value="C:endoplasmic reticulum membrane"/>
    <property type="evidence" value="ECO:0007669"/>
    <property type="project" value="UniProtKB-SubCell"/>
</dbReference>
<keyword evidence="14" id="KW-1185">Reference proteome</keyword>
<comment type="subcellular location">
    <subcellularLocation>
        <location evidence="1">Endoplasmic reticulum membrane</location>
        <topology evidence="1">Single-pass type II membrane protein</topology>
    </subcellularLocation>
</comment>
<dbReference type="Pfam" id="PF03200">
    <property type="entry name" value="Glyco_hydro_63"/>
    <property type="match status" value="1"/>
</dbReference>
<evidence type="ECO:0000256" key="6">
    <source>
        <dbReference type="ARBA" id="ARBA00022968"/>
    </source>
</evidence>
<evidence type="ECO:0000256" key="2">
    <source>
        <dbReference type="ARBA" id="ARBA00010833"/>
    </source>
</evidence>
<protein>
    <recommendedName>
        <fullName evidence="11">mannosyl-oligosaccharide glucosidase</fullName>
        <ecNumber evidence="11">3.2.1.106</ecNumber>
    </recommendedName>
</protein>
<keyword evidence="3" id="KW-0812">Transmembrane</keyword>
<dbReference type="OrthoDB" id="5865149at2759"/>
<dbReference type="EC" id="3.2.1.106" evidence="11"/>
<reference evidence="15" key="1">
    <citation type="submission" date="2017-02" db="UniProtKB">
        <authorList>
            <consortium name="WormBaseParasite"/>
        </authorList>
    </citation>
    <scope>IDENTIFICATION</scope>
</reference>
<dbReference type="InterPro" id="IPR031335">
    <property type="entry name" value="Glyco_hydro_63_C"/>
</dbReference>
<feature type="domain" description="Glycosyl hydrolase family 63 C-terminal" evidence="12">
    <location>
        <begin position="1"/>
        <end position="186"/>
    </location>
</feature>
<dbReference type="EMBL" id="UZAF01016208">
    <property type="protein sequence ID" value="VDO23187.1"/>
    <property type="molecule type" value="Genomic_DNA"/>
</dbReference>
<dbReference type="InterPro" id="IPR004888">
    <property type="entry name" value="Glycoside_hydrolase_63"/>
</dbReference>
<evidence type="ECO:0000256" key="8">
    <source>
        <dbReference type="ARBA" id="ARBA00023136"/>
    </source>
</evidence>
<dbReference type="PANTHER" id="PTHR10412:SF11">
    <property type="entry name" value="MANNOSYL-OLIGOSACCHARIDE GLUCOSIDASE"/>
    <property type="match status" value="1"/>
</dbReference>
<gene>
    <name evidence="13" type="ORF">HPLM_LOCUS4415</name>
</gene>
<evidence type="ECO:0000256" key="5">
    <source>
        <dbReference type="ARBA" id="ARBA00022824"/>
    </source>
</evidence>
<keyword evidence="9" id="KW-0325">Glycoprotein</keyword>
<name>A0A0N4W3L9_HAEPC</name>
<keyword evidence="4" id="KW-0378">Hydrolase</keyword>
<evidence type="ECO:0000313" key="14">
    <source>
        <dbReference type="Proteomes" id="UP000268014"/>
    </source>
</evidence>
<dbReference type="STRING" id="6290.A0A0N4W3L9"/>
<evidence type="ECO:0000256" key="3">
    <source>
        <dbReference type="ARBA" id="ARBA00022692"/>
    </source>
</evidence>
<dbReference type="GO" id="GO:0009311">
    <property type="term" value="P:oligosaccharide metabolic process"/>
    <property type="evidence" value="ECO:0007669"/>
    <property type="project" value="InterPro"/>
</dbReference>
<evidence type="ECO:0000256" key="7">
    <source>
        <dbReference type="ARBA" id="ARBA00022989"/>
    </source>
</evidence>
<dbReference type="PANTHER" id="PTHR10412">
    <property type="entry name" value="MANNOSYL-OLIGOSACCHARIDE GLUCOSIDASE"/>
    <property type="match status" value="1"/>
</dbReference>
<evidence type="ECO:0000313" key="15">
    <source>
        <dbReference type="WBParaSite" id="HPLM_0000442301-mRNA-1"/>
    </source>
</evidence>
<evidence type="ECO:0000256" key="9">
    <source>
        <dbReference type="ARBA" id="ARBA00023180"/>
    </source>
</evidence>
<evidence type="ECO:0000256" key="11">
    <source>
        <dbReference type="ARBA" id="ARBA00038888"/>
    </source>
</evidence>
<dbReference type="AlphaFoldDB" id="A0A0N4W3L9"/>
<dbReference type="InterPro" id="IPR008928">
    <property type="entry name" value="6-hairpin_glycosidase_sf"/>
</dbReference>
<evidence type="ECO:0000313" key="13">
    <source>
        <dbReference type="EMBL" id="VDO23187.1"/>
    </source>
</evidence>
<sequence length="216" mass="24757">MALSSRVMVRLAHLFEEEKYKNKYDDEASSLANYDELVRLHWSDDRKEFFAAVVREPKLGFVDDVFGYNSLFPLMLRLLPAESDTLSHILASLRDPERLEIVGYLISVKLIWSEYGLRSIAQSSPYYGARNTEHDPPYWRGNIWINVNYMVLSALNYYGSIPGPSRATARTAFAELKKNLVTNIAKVSDILVYCMSESVPFIIRCFSLVLTINQGR</sequence>
<evidence type="ECO:0000256" key="4">
    <source>
        <dbReference type="ARBA" id="ARBA00022801"/>
    </source>
</evidence>
<organism evidence="15">
    <name type="scientific">Haemonchus placei</name>
    <name type="common">Barber's pole worm</name>
    <dbReference type="NCBI Taxonomy" id="6290"/>
    <lineage>
        <taxon>Eukaryota</taxon>
        <taxon>Metazoa</taxon>
        <taxon>Ecdysozoa</taxon>
        <taxon>Nematoda</taxon>
        <taxon>Chromadorea</taxon>
        <taxon>Rhabditida</taxon>
        <taxon>Rhabditina</taxon>
        <taxon>Rhabditomorpha</taxon>
        <taxon>Strongyloidea</taxon>
        <taxon>Trichostrongylidae</taxon>
        <taxon>Haemonchus</taxon>
    </lineage>
</organism>
<dbReference type="SUPFAM" id="SSF48208">
    <property type="entry name" value="Six-hairpin glycosidases"/>
    <property type="match status" value="1"/>
</dbReference>
<keyword evidence="8" id="KW-0472">Membrane</keyword>
<dbReference type="WBParaSite" id="HPLM_0000442301-mRNA-1">
    <property type="protein sequence ID" value="HPLM_0000442301-mRNA-1"/>
    <property type="gene ID" value="HPLM_0000442301"/>
</dbReference>
<proteinExistence type="inferred from homology"/>
<keyword evidence="7" id="KW-1133">Transmembrane helix</keyword>
<dbReference type="OMA" id="RYTISIC"/>
<keyword evidence="6" id="KW-0735">Signal-anchor</keyword>
<evidence type="ECO:0000259" key="12">
    <source>
        <dbReference type="Pfam" id="PF03200"/>
    </source>
</evidence>